<reference evidence="2 3" key="1">
    <citation type="submission" date="2020-01" db="EMBL/GenBank/DDBJ databases">
        <title>Novel species isolated from a subtropical stream in China.</title>
        <authorList>
            <person name="Lu H."/>
        </authorList>
    </citation>
    <scope>NUCLEOTIDE SEQUENCE [LARGE SCALE GENOMIC DNA]</scope>
    <source>
        <strain evidence="2 3">FT82W</strain>
    </source>
</reference>
<feature type="chain" id="PRO_5032359904" evidence="1">
    <location>
        <begin position="35"/>
        <end position="151"/>
    </location>
</feature>
<keyword evidence="1" id="KW-0732">Signal</keyword>
<protein>
    <submittedName>
        <fullName evidence="2">Uncharacterized protein</fullName>
    </submittedName>
</protein>
<dbReference type="EMBL" id="WWCW01000049">
    <property type="protein sequence ID" value="MYM88538.1"/>
    <property type="molecule type" value="Genomic_DNA"/>
</dbReference>
<evidence type="ECO:0000313" key="3">
    <source>
        <dbReference type="Proteomes" id="UP000470302"/>
    </source>
</evidence>
<sequence length="151" mass="16822">MRAARWVSRCRRAAGLCLLAPLLCALPAAGTDNADIYGRWSLTRLLDSADIAAMPEREARALVGTQVVIARDRFVIDSRTCRHPGYERSVDDLPRSFREQGHVSPANMGLPDPVTAIDARCTHIYLKAPGRIVVQWAGYYYDAEKLKPIEK</sequence>
<organism evidence="2 3">
    <name type="scientific">Duganella vulcania</name>
    <dbReference type="NCBI Taxonomy" id="2692166"/>
    <lineage>
        <taxon>Bacteria</taxon>
        <taxon>Pseudomonadati</taxon>
        <taxon>Pseudomonadota</taxon>
        <taxon>Betaproteobacteria</taxon>
        <taxon>Burkholderiales</taxon>
        <taxon>Oxalobacteraceae</taxon>
        <taxon>Telluria group</taxon>
        <taxon>Duganella</taxon>
    </lineage>
</organism>
<comment type="caution">
    <text evidence="2">The sequence shown here is derived from an EMBL/GenBank/DDBJ whole genome shotgun (WGS) entry which is preliminary data.</text>
</comment>
<evidence type="ECO:0000313" key="2">
    <source>
        <dbReference type="EMBL" id="MYM88538.1"/>
    </source>
</evidence>
<gene>
    <name evidence="2" type="ORF">GTP91_15310</name>
</gene>
<dbReference type="RefSeq" id="WP_161097569.1">
    <property type="nucleotide sequence ID" value="NZ_WWCW01000049.1"/>
</dbReference>
<evidence type="ECO:0000256" key="1">
    <source>
        <dbReference type="SAM" id="SignalP"/>
    </source>
</evidence>
<dbReference type="Proteomes" id="UP000470302">
    <property type="component" value="Unassembled WGS sequence"/>
</dbReference>
<proteinExistence type="predicted"/>
<dbReference type="AlphaFoldDB" id="A0A845G726"/>
<accession>A0A845G726</accession>
<feature type="signal peptide" evidence="1">
    <location>
        <begin position="1"/>
        <end position="34"/>
    </location>
</feature>
<name>A0A845G726_9BURK</name>